<sequence length="155" mass="17489">MKDAFSPVDGMPSVAPLWRRMAAIVYDMIVLGGLFIFDTLVAHVLVGTAIQHGLAKAVFQTVLLFTAFAYFAYFWTHGGQTTGMKAWRIQLRNADASRLISLNQALLRFVVAMPAALLGGLGFLWMLFDPRRMTWHDRYSESQMFMAPWPGNTRQ</sequence>
<gene>
    <name evidence="8" type="ORF">WOB96_03480</name>
</gene>
<comment type="subcellular location">
    <subcellularLocation>
        <location evidence="1">Cell membrane</location>
        <topology evidence="1">Multi-pass membrane protein</topology>
    </subcellularLocation>
</comment>
<protein>
    <submittedName>
        <fullName evidence="8">RDD family protein</fullName>
    </submittedName>
</protein>
<feature type="transmembrane region" description="Helical" evidence="6">
    <location>
        <begin position="20"/>
        <end position="45"/>
    </location>
</feature>
<proteinExistence type="predicted"/>
<reference evidence="8 9" key="1">
    <citation type="submission" date="2024-04" db="EMBL/GenBank/DDBJ databases">
        <authorList>
            <person name="Abashina T."/>
            <person name="Shaikin A."/>
        </authorList>
    </citation>
    <scope>NUCLEOTIDE SEQUENCE [LARGE SCALE GENOMIC DNA]</scope>
    <source>
        <strain evidence="8 9">AAFK</strain>
    </source>
</reference>
<keyword evidence="5 6" id="KW-0472">Membrane</keyword>
<evidence type="ECO:0000313" key="8">
    <source>
        <dbReference type="EMBL" id="MEK8088817.1"/>
    </source>
</evidence>
<evidence type="ECO:0000256" key="2">
    <source>
        <dbReference type="ARBA" id="ARBA00022475"/>
    </source>
</evidence>
<dbReference type="Pfam" id="PF06271">
    <property type="entry name" value="RDD"/>
    <property type="match status" value="1"/>
</dbReference>
<keyword evidence="9" id="KW-1185">Reference proteome</keyword>
<evidence type="ECO:0000259" key="7">
    <source>
        <dbReference type="Pfam" id="PF06271"/>
    </source>
</evidence>
<keyword evidence="2" id="KW-1003">Cell membrane</keyword>
<feature type="domain" description="RDD" evidence="7">
    <location>
        <begin position="14"/>
        <end position="140"/>
    </location>
</feature>
<keyword evidence="3 6" id="KW-0812">Transmembrane</keyword>
<dbReference type="InterPro" id="IPR010432">
    <property type="entry name" value="RDD"/>
</dbReference>
<accession>A0ABU9D5J8</accession>
<feature type="transmembrane region" description="Helical" evidence="6">
    <location>
        <begin position="105"/>
        <end position="128"/>
    </location>
</feature>
<dbReference type="RefSeq" id="WP_341369882.1">
    <property type="nucleotide sequence ID" value="NZ_JBBPCO010000002.1"/>
</dbReference>
<feature type="transmembrane region" description="Helical" evidence="6">
    <location>
        <begin position="57"/>
        <end position="75"/>
    </location>
</feature>
<comment type="caution">
    <text evidence="8">The sequence shown here is derived from an EMBL/GenBank/DDBJ whole genome shotgun (WGS) entry which is preliminary data.</text>
</comment>
<dbReference type="InterPro" id="IPR051791">
    <property type="entry name" value="Pra-immunoreactive"/>
</dbReference>
<dbReference type="PANTHER" id="PTHR36115:SF10">
    <property type="entry name" value="RDD DOMAIN-CONTAINING PROTEIN"/>
    <property type="match status" value="1"/>
</dbReference>
<keyword evidence="4 6" id="KW-1133">Transmembrane helix</keyword>
<name>A0ABU9D5J8_9PROT</name>
<dbReference type="EMBL" id="JBBPCO010000002">
    <property type="protein sequence ID" value="MEK8088817.1"/>
    <property type="molecule type" value="Genomic_DNA"/>
</dbReference>
<evidence type="ECO:0000256" key="6">
    <source>
        <dbReference type="SAM" id="Phobius"/>
    </source>
</evidence>
<dbReference type="Proteomes" id="UP001446205">
    <property type="component" value="Unassembled WGS sequence"/>
</dbReference>
<organism evidence="8 9">
    <name type="scientific">Thermithiobacillus plumbiphilus</name>
    <dbReference type="NCBI Taxonomy" id="1729899"/>
    <lineage>
        <taxon>Bacteria</taxon>
        <taxon>Pseudomonadati</taxon>
        <taxon>Pseudomonadota</taxon>
        <taxon>Acidithiobacillia</taxon>
        <taxon>Acidithiobacillales</taxon>
        <taxon>Thermithiobacillaceae</taxon>
        <taxon>Thermithiobacillus</taxon>
    </lineage>
</organism>
<evidence type="ECO:0000256" key="1">
    <source>
        <dbReference type="ARBA" id="ARBA00004651"/>
    </source>
</evidence>
<evidence type="ECO:0000313" key="9">
    <source>
        <dbReference type="Proteomes" id="UP001446205"/>
    </source>
</evidence>
<evidence type="ECO:0000256" key="4">
    <source>
        <dbReference type="ARBA" id="ARBA00022989"/>
    </source>
</evidence>
<evidence type="ECO:0000256" key="3">
    <source>
        <dbReference type="ARBA" id="ARBA00022692"/>
    </source>
</evidence>
<dbReference type="PANTHER" id="PTHR36115">
    <property type="entry name" value="PROLINE-RICH ANTIGEN HOMOLOG-RELATED"/>
    <property type="match status" value="1"/>
</dbReference>
<evidence type="ECO:0000256" key="5">
    <source>
        <dbReference type="ARBA" id="ARBA00023136"/>
    </source>
</evidence>